<name>A0A517T9U2_9PLAN</name>
<dbReference type="Gene3D" id="2.60.120.200">
    <property type="match status" value="1"/>
</dbReference>
<dbReference type="InterPro" id="IPR036909">
    <property type="entry name" value="Cyt_c-like_dom_sf"/>
</dbReference>
<dbReference type="KEGG" id="chya:V22_23920"/>
<keyword evidence="2 4" id="KW-0479">Metal-binding</keyword>
<dbReference type="PROSITE" id="PS51007">
    <property type="entry name" value="CYTC"/>
    <property type="match status" value="1"/>
</dbReference>
<evidence type="ECO:0000256" key="1">
    <source>
        <dbReference type="ARBA" id="ARBA00022617"/>
    </source>
</evidence>
<dbReference type="InterPro" id="IPR011444">
    <property type="entry name" value="DUF1549"/>
</dbReference>
<evidence type="ECO:0000256" key="2">
    <source>
        <dbReference type="ARBA" id="ARBA00022723"/>
    </source>
</evidence>
<dbReference type="GO" id="GO:0009055">
    <property type="term" value="F:electron transfer activity"/>
    <property type="evidence" value="ECO:0007669"/>
    <property type="project" value="InterPro"/>
</dbReference>
<dbReference type="AlphaFoldDB" id="A0A517T9U2"/>
<dbReference type="InterPro" id="IPR009056">
    <property type="entry name" value="Cyt_c-like_dom"/>
</dbReference>
<dbReference type="PANTHER" id="PTHR35889:SF3">
    <property type="entry name" value="F-BOX DOMAIN-CONTAINING PROTEIN"/>
    <property type="match status" value="1"/>
</dbReference>
<reference evidence="6 7" key="1">
    <citation type="submission" date="2019-02" db="EMBL/GenBank/DDBJ databases">
        <title>Deep-cultivation of Planctomycetes and their phenomic and genomic characterization uncovers novel biology.</title>
        <authorList>
            <person name="Wiegand S."/>
            <person name="Jogler M."/>
            <person name="Boedeker C."/>
            <person name="Pinto D."/>
            <person name="Vollmers J."/>
            <person name="Rivas-Marin E."/>
            <person name="Kohn T."/>
            <person name="Peeters S.H."/>
            <person name="Heuer A."/>
            <person name="Rast P."/>
            <person name="Oberbeckmann S."/>
            <person name="Bunk B."/>
            <person name="Jeske O."/>
            <person name="Meyerdierks A."/>
            <person name="Storesund J.E."/>
            <person name="Kallscheuer N."/>
            <person name="Luecker S."/>
            <person name="Lage O.M."/>
            <person name="Pohl T."/>
            <person name="Merkel B.J."/>
            <person name="Hornburger P."/>
            <person name="Mueller R.-W."/>
            <person name="Bruemmer F."/>
            <person name="Labrenz M."/>
            <person name="Spormann A.M."/>
            <person name="Op den Camp H."/>
            <person name="Overmann J."/>
            <person name="Amann R."/>
            <person name="Jetten M.S.M."/>
            <person name="Mascher T."/>
            <person name="Medema M.H."/>
            <person name="Devos D.P."/>
            <person name="Kaster A.-K."/>
            <person name="Ovreas L."/>
            <person name="Rohde M."/>
            <person name="Galperin M.Y."/>
            <person name="Jogler C."/>
        </authorList>
    </citation>
    <scope>NUCLEOTIDE SEQUENCE [LARGE SCALE GENOMIC DNA]</scope>
    <source>
        <strain evidence="6 7">V22</strain>
    </source>
</reference>
<keyword evidence="7" id="KW-1185">Reference proteome</keyword>
<keyword evidence="3 4" id="KW-0408">Iron</keyword>
<evidence type="ECO:0000256" key="4">
    <source>
        <dbReference type="PROSITE-ProRule" id="PRU00433"/>
    </source>
</evidence>
<feature type="domain" description="Cytochrome c" evidence="5">
    <location>
        <begin position="562"/>
        <end position="660"/>
    </location>
</feature>
<sequence>MVHNNMMSIQSSIVPVFLCRLTGSLAAFAILTVSAYAAEPLLQWRFDGTSQPGSWQGEYGKPAAGPQAPRYPDFPTDNQAVEIAGHEGSLLIKDHERGGFTNVRFGAGDTFAFETWIKVKTLGNGHMSYVIGKGRHGDKGEKLDEMNHNYAVRIKGTGSGAKLGFLFTSSDPKSKKRDWHRWWSNEEMPLSGWHHLAVDYTFGKADSLHAYIDGKPVTGVWDMGGATNLPPVEDAADLVIGTGYKRHTSESIQGSLDEIAIYREAFDPEVMATRYKFVPPPPVVTREMVPTGKVLVQISEEGVPESNSWPEEPKVTESYVEDVFGLFELPHKYISTGVRADRANPLHLRASAVVKFPPGKHRLLLRGRGAARLYIDGNKILQTPNRNGDTGGHGLLAWQDEYLDLGPDFRFAPPGNREKWCEFESDGREHFVILETLVGYIAGKSKLRGELGETVFAISPEGSESWSLVSPGERQVAYTDEGWDLYEQERRQRLAQLNADARAKCLESHSEYWNRRRDAAEEWLTNTSPVTVPELPAGYPAFNPIDHFLATRIELVSKAANRSQAGGVDYFKEVRPILESNCYDCHQGEKAQGSLRIDDHKSMLAGGDFDGPAITPGKVDESSIIARVTSEDEGSIMPPKGSPLSEEEVAKLKEWIEAGAVWPQFDVKDFTMTPLTDDLTFLRRVTLDTVGVTPTEEEINAFLADPLETRRTNVIDRLLDDPRWADHWMGYWLDVLAENPNIINPTLNNTGPFRWWLYEALLDNKPADLFVTELIRMEGSERFGGPAGFGTASQNDLPMAAKGIIVSSAFLGVEMKCARCHDAPAHVSLQEDLLQLAALLKENEVKLPKTSSVPAGRLEHTGRKPLIEVTLEPGAVIKPAWPFERYCDESLADTLAQNPKSSRDRLAALITAPQNERFAQVMVNRVWQRLMGRGLVVTVADWEKSQPSHPDLLQWLGHQLVASGYDIKEVSRLILNSHAYQRATDPKLKETSPLFISPAPRRLTAEQIVDSVFHATGTPFDLEEVSLDIDSVRAINTSLTLGVPRRSWMLASTSNERDRPSLSLPRITAVTSVLKTFGWRGARQDPLSLRDTEPNILQPAVYANGVMSTWLTRLSDRHGMTQLAMKDQSVEQLVDRLFMRLLTREPTAEERERYIDTLSVGYDTRVIPEAERIEPEPGPRQPEKFVSWSNHLDGPANALATEKEAKARRGDPPTNALNDDWRLRMEDALWSILNAPEWVYSP</sequence>
<dbReference type="InterPro" id="IPR011429">
    <property type="entry name" value="Cyt_c_Planctomycete-type"/>
</dbReference>
<dbReference type="InterPro" id="IPR013320">
    <property type="entry name" value="ConA-like_dom_sf"/>
</dbReference>
<dbReference type="SUPFAM" id="SSF46626">
    <property type="entry name" value="Cytochrome c"/>
    <property type="match status" value="1"/>
</dbReference>
<dbReference type="PANTHER" id="PTHR35889">
    <property type="entry name" value="CYCLOINULO-OLIGOSACCHARIDE FRUCTANOTRANSFERASE-RELATED"/>
    <property type="match status" value="1"/>
</dbReference>
<organism evidence="6 7">
    <name type="scientific">Calycomorphotria hydatis</name>
    <dbReference type="NCBI Taxonomy" id="2528027"/>
    <lineage>
        <taxon>Bacteria</taxon>
        <taxon>Pseudomonadati</taxon>
        <taxon>Planctomycetota</taxon>
        <taxon>Planctomycetia</taxon>
        <taxon>Planctomycetales</taxon>
        <taxon>Planctomycetaceae</taxon>
        <taxon>Calycomorphotria</taxon>
    </lineage>
</organism>
<proteinExistence type="predicted"/>
<evidence type="ECO:0000313" key="7">
    <source>
        <dbReference type="Proteomes" id="UP000319976"/>
    </source>
</evidence>
<dbReference type="EMBL" id="CP036316">
    <property type="protein sequence ID" value="QDT65145.1"/>
    <property type="molecule type" value="Genomic_DNA"/>
</dbReference>
<keyword evidence="1 4" id="KW-0349">Heme</keyword>
<dbReference type="Pfam" id="PF13385">
    <property type="entry name" value="Laminin_G_3"/>
    <property type="match status" value="1"/>
</dbReference>
<gene>
    <name evidence="6" type="ORF">V22_23920</name>
</gene>
<dbReference type="Pfam" id="PF07635">
    <property type="entry name" value="PSCyt1"/>
    <property type="match status" value="1"/>
</dbReference>
<evidence type="ECO:0000256" key="3">
    <source>
        <dbReference type="ARBA" id="ARBA00023004"/>
    </source>
</evidence>
<dbReference type="Pfam" id="PF07587">
    <property type="entry name" value="PSD1"/>
    <property type="match status" value="1"/>
</dbReference>
<evidence type="ECO:0000259" key="5">
    <source>
        <dbReference type="PROSITE" id="PS51007"/>
    </source>
</evidence>
<dbReference type="InterPro" id="IPR022655">
    <property type="entry name" value="DUF1553"/>
</dbReference>
<dbReference type="Proteomes" id="UP000319976">
    <property type="component" value="Chromosome"/>
</dbReference>
<dbReference type="Pfam" id="PF07583">
    <property type="entry name" value="PSCyt2"/>
    <property type="match status" value="1"/>
</dbReference>
<accession>A0A517T9U2</accession>
<dbReference type="GO" id="GO:0020037">
    <property type="term" value="F:heme binding"/>
    <property type="evidence" value="ECO:0007669"/>
    <property type="project" value="InterPro"/>
</dbReference>
<protein>
    <submittedName>
        <fullName evidence="6">Planctomycete cytochrome C</fullName>
    </submittedName>
</protein>
<dbReference type="GO" id="GO:0046872">
    <property type="term" value="F:metal ion binding"/>
    <property type="evidence" value="ECO:0007669"/>
    <property type="project" value="UniProtKB-KW"/>
</dbReference>
<dbReference type="SUPFAM" id="SSF49899">
    <property type="entry name" value="Concanavalin A-like lectins/glucanases"/>
    <property type="match status" value="1"/>
</dbReference>
<dbReference type="OrthoDB" id="289126at2"/>
<evidence type="ECO:0000313" key="6">
    <source>
        <dbReference type="EMBL" id="QDT65145.1"/>
    </source>
</evidence>